<name>A0A8T6QYQ8_9CYAN</name>
<protein>
    <submittedName>
        <fullName evidence="2">Uncharacterized protein</fullName>
    </submittedName>
</protein>
<accession>A0A8T6QYQ8</accession>
<keyword evidence="1" id="KW-1133">Transmembrane helix</keyword>
<proteinExistence type="predicted"/>
<organism evidence="2">
    <name type="scientific">Lyngbya confervoides BDU141951</name>
    <dbReference type="NCBI Taxonomy" id="1574623"/>
    <lineage>
        <taxon>Bacteria</taxon>
        <taxon>Bacillati</taxon>
        <taxon>Cyanobacteriota</taxon>
        <taxon>Cyanophyceae</taxon>
        <taxon>Oscillatoriophycideae</taxon>
        <taxon>Oscillatoriales</taxon>
        <taxon>Microcoleaceae</taxon>
        <taxon>Lyngbya</taxon>
    </lineage>
</organism>
<reference evidence="2" key="2">
    <citation type="journal article" date="2015" name="Genome Announc.">
        <title>Draft Genome Sequence of Filamentous Marine Cyanobacterium Lyngbya confervoides Strain BDU141951.</title>
        <authorList>
            <person name="Chandrababunaidu M.M."/>
            <person name="Sen D."/>
            <person name="Tripathy S."/>
        </authorList>
    </citation>
    <scope>NUCLEOTIDE SEQUENCE</scope>
    <source>
        <strain evidence="2">BDU141951</strain>
    </source>
</reference>
<reference evidence="2" key="3">
    <citation type="submission" date="2020-02" db="EMBL/GenBank/DDBJ databases">
        <authorList>
            <person name="Sarangi A.N."/>
            <person name="Ghosh S."/>
            <person name="Mukherjee M."/>
            <person name="Tripathy S."/>
        </authorList>
    </citation>
    <scope>NUCLEOTIDE SEQUENCE</scope>
    <source>
        <strain evidence="2">BDU141951</strain>
    </source>
</reference>
<sequence length="50" mass="5325">MSHQNGIYQCLSCNFERDLSTENELLPAKGGLGELVFAIGGFLVAAALIL</sequence>
<feature type="transmembrane region" description="Helical" evidence="1">
    <location>
        <begin position="31"/>
        <end position="49"/>
    </location>
</feature>
<reference evidence="2" key="1">
    <citation type="submission" date="2014-11" db="EMBL/GenBank/DDBJ databases">
        <authorList>
            <person name="Malar M.C."/>
            <person name="Sen D."/>
            <person name="Tripathy S."/>
        </authorList>
    </citation>
    <scope>NUCLEOTIDE SEQUENCE</scope>
    <source>
        <strain evidence="2">BDU141951</strain>
    </source>
</reference>
<dbReference type="AlphaFoldDB" id="A0A8T6QYQ8"/>
<evidence type="ECO:0000256" key="1">
    <source>
        <dbReference type="SAM" id="Phobius"/>
    </source>
</evidence>
<gene>
    <name evidence="2" type="ORF">QQ91_021220</name>
</gene>
<comment type="caution">
    <text evidence="2">The sequence shown here is derived from an EMBL/GenBank/DDBJ whole genome shotgun (WGS) entry which is preliminary data.</text>
</comment>
<evidence type="ECO:0000313" key="2">
    <source>
        <dbReference type="EMBL" id="NEV69622.1"/>
    </source>
</evidence>
<dbReference type="EMBL" id="JTHE02000003">
    <property type="protein sequence ID" value="NEV69622.1"/>
    <property type="molecule type" value="Genomic_DNA"/>
</dbReference>
<keyword evidence="1" id="KW-0812">Transmembrane</keyword>
<keyword evidence="1" id="KW-0472">Membrane</keyword>